<dbReference type="GO" id="GO:0042254">
    <property type="term" value="P:ribosome biogenesis"/>
    <property type="evidence" value="ECO:0007669"/>
    <property type="project" value="UniProtKB-KW"/>
</dbReference>
<evidence type="ECO:0000313" key="6">
    <source>
        <dbReference type="EMBL" id="VAX09774.1"/>
    </source>
</evidence>
<comment type="similarity">
    <text evidence="2">Belongs to the DUF177 domain family.</text>
</comment>
<sequence length="174" mass="19260">MSSRFPDFVDPWRMADQEKTFSGRVAIADLPRLSKGVLGAQGEVELELIFGHDREKRAYIQGFVKADLILECQRCLRPMDAPLMSQLNIALVKGLAEAERLPEYYDPLLLNEPRIRLLDVVEDELLLSLPQVPIHAAGECNPESYQALAQDGAGQGELTAGSSPFAVLAELKQK</sequence>
<reference evidence="6" key="1">
    <citation type="submission" date="2018-06" db="EMBL/GenBank/DDBJ databases">
        <authorList>
            <person name="Zhirakovskaya E."/>
        </authorList>
    </citation>
    <scope>NUCLEOTIDE SEQUENCE</scope>
</reference>
<gene>
    <name evidence="6" type="ORF">MNBD_GAMMA26-1204</name>
</gene>
<keyword evidence="4" id="KW-0690">Ribosome biogenesis</keyword>
<evidence type="ECO:0000256" key="3">
    <source>
        <dbReference type="ARBA" id="ARBA00015716"/>
    </source>
</evidence>
<dbReference type="EMBL" id="UOFX01000056">
    <property type="protein sequence ID" value="VAX09774.1"/>
    <property type="molecule type" value="Genomic_DNA"/>
</dbReference>
<dbReference type="InterPro" id="IPR039255">
    <property type="entry name" value="YceD_bac"/>
</dbReference>
<comment type="function">
    <text evidence="1">Plays a role in synthesis, processing and/or stability of 23S rRNA.</text>
</comment>
<name>A0A3B1BCX4_9ZZZZ</name>
<protein>
    <recommendedName>
        <fullName evidence="3">Large ribosomal RNA subunit accumulation protein YceD</fullName>
    </recommendedName>
    <alternativeName>
        <fullName evidence="5">23S rRNA accumulation protein YceD</fullName>
    </alternativeName>
</protein>
<evidence type="ECO:0000256" key="1">
    <source>
        <dbReference type="ARBA" id="ARBA00002868"/>
    </source>
</evidence>
<dbReference type="AlphaFoldDB" id="A0A3B1BCX4"/>
<organism evidence="6">
    <name type="scientific">hydrothermal vent metagenome</name>
    <dbReference type="NCBI Taxonomy" id="652676"/>
    <lineage>
        <taxon>unclassified sequences</taxon>
        <taxon>metagenomes</taxon>
        <taxon>ecological metagenomes</taxon>
    </lineage>
</organism>
<proteinExistence type="inferred from homology"/>
<dbReference type="InterPro" id="IPR003772">
    <property type="entry name" value="YceD"/>
</dbReference>
<evidence type="ECO:0000256" key="5">
    <source>
        <dbReference type="ARBA" id="ARBA00031841"/>
    </source>
</evidence>
<dbReference type="PANTHER" id="PTHR38099">
    <property type="entry name" value="LARGE RIBOSOMAL RNA SUBUNIT ACCUMULATION PROTEIN YCED"/>
    <property type="match status" value="1"/>
</dbReference>
<dbReference type="GO" id="GO:0005829">
    <property type="term" value="C:cytosol"/>
    <property type="evidence" value="ECO:0007669"/>
    <property type="project" value="TreeGrafter"/>
</dbReference>
<dbReference type="Pfam" id="PF02620">
    <property type="entry name" value="YceD"/>
    <property type="match status" value="1"/>
</dbReference>
<evidence type="ECO:0000256" key="4">
    <source>
        <dbReference type="ARBA" id="ARBA00022517"/>
    </source>
</evidence>
<dbReference type="PANTHER" id="PTHR38099:SF1">
    <property type="entry name" value="LARGE RIBOSOMAL RNA SUBUNIT ACCUMULATION PROTEIN YCED"/>
    <property type="match status" value="1"/>
</dbReference>
<evidence type="ECO:0000256" key="2">
    <source>
        <dbReference type="ARBA" id="ARBA00010740"/>
    </source>
</evidence>
<accession>A0A3B1BCX4</accession>